<dbReference type="AlphaFoldDB" id="X1SDK6"/>
<protein>
    <submittedName>
        <fullName evidence="1">Uncharacterized protein</fullName>
    </submittedName>
</protein>
<feature type="non-terminal residue" evidence="1">
    <location>
        <position position="292"/>
    </location>
</feature>
<proteinExistence type="predicted"/>
<reference evidence="1" key="1">
    <citation type="journal article" date="2014" name="Front. Microbiol.">
        <title>High frequency of phylogenetically diverse reductive dehalogenase-homologous genes in deep subseafloor sedimentary metagenomes.</title>
        <authorList>
            <person name="Kawai M."/>
            <person name="Futagami T."/>
            <person name="Toyoda A."/>
            <person name="Takaki Y."/>
            <person name="Nishi S."/>
            <person name="Hori S."/>
            <person name="Arai W."/>
            <person name="Tsubouchi T."/>
            <person name="Morono Y."/>
            <person name="Uchiyama I."/>
            <person name="Ito T."/>
            <person name="Fujiyama A."/>
            <person name="Inagaki F."/>
            <person name="Takami H."/>
        </authorList>
    </citation>
    <scope>NUCLEOTIDE SEQUENCE</scope>
    <source>
        <strain evidence="1">Expedition CK06-06</strain>
    </source>
</reference>
<name>X1SDK6_9ZZZZ</name>
<feature type="non-terminal residue" evidence="1">
    <location>
        <position position="1"/>
    </location>
</feature>
<organism evidence="1">
    <name type="scientific">marine sediment metagenome</name>
    <dbReference type="NCBI Taxonomy" id="412755"/>
    <lineage>
        <taxon>unclassified sequences</taxon>
        <taxon>metagenomes</taxon>
        <taxon>ecological metagenomes</taxon>
    </lineage>
</organism>
<sequence>AKELFELVSTNIDDLTEQERSKLREELVGLKWISTTSRVLEYPDCTYIDKGIRHLVGDKAPFLSFRVKKSDPLVKLLDMPLEPDLEDVCSHLLNHSADVNNEADRKVDFRIYEYLNKNAHRLDSELDEELKNRLLTSRIIWHRGKLWNPTKLYLNSHHRQFGPNGEMRGYLHKSKLRELTHLCNYLGIQEHPRKPDSYIDFLLDISENLAEIRVSDWQKYVENACQEIINSEDFLTADKKDALGKGRIIIFDSYLLRPDDCYLLRSTDTTYKDKLDSSGIVGVPLILEDDPR</sequence>
<accession>X1SDK6</accession>
<comment type="caution">
    <text evidence="1">The sequence shown here is derived from an EMBL/GenBank/DDBJ whole genome shotgun (WGS) entry which is preliminary data.</text>
</comment>
<evidence type="ECO:0000313" key="1">
    <source>
        <dbReference type="EMBL" id="GAI91033.1"/>
    </source>
</evidence>
<gene>
    <name evidence="1" type="ORF">S12H4_26615</name>
</gene>
<dbReference type="EMBL" id="BARW01015123">
    <property type="protein sequence ID" value="GAI91033.1"/>
    <property type="molecule type" value="Genomic_DNA"/>
</dbReference>